<comment type="caution">
    <text evidence="1">The sequence shown here is derived from an EMBL/GenBank/DDBJ whole genome shotgun (WGS) entry which is preliminary data.</text>
</comment>
<dbReference type="AlphaFoldDB" id="A0A2I0IKH5"/>
<reference evidence="1 2" key="1">
    <citation type="submission" date="2017-11" db="EMBL/GenBank/DDBJ databases">
        <title>De-novo sequencing of pomegranate (Punica granatum L.) genome.</title>
        <authorList>
            <person name="Akparov Z."/>
            <person name="Amiraslanov A."/>
            <person name="Hajiyeva S."/>
            <person name="Abbasov M."/>
            <person name="Kaur K."/>
            <person name="Hamwieh A."/>
            <person name="Solovyev V."/>
            <person name="Salamov A."/>
            <person name="Braich B."/>
            <person name="Kosarev P."/>
            <person name="Mahmoud A."/>
            <person name="Hajiyev E."/>
            <person name="Babayeva S."/>
            <person name="Izzatullayeva V."/>
            <person name="Mammadov A."/>
            <person name="Mammadov A."/>
            <person name="Sharifova S."/>
            <person name="Ojaghi J."/>
            <person name="Eynullazada K."/>
            <person name="Bayramov B."/>
            <person name="Abdulazimova A."/>
            <person name="Shahmuradov I."/>
        </authorList>
    </citation>
    <scope>NUCLEOTIDE SEQUENCE [LARGE SCALE GENOMIC DNA]</scope>
    <source>
        <strain evidence="2">cv. AG2017</strain>
        <tissue evidence="1">Leaf</tissue>
    </source>
</reference>
<evidence type="ECO:0000313" key="2">
    <source>
        <dbReference type="Proteomes" id="UP000233551"/>
    </source>
</evidence>
<proteinExistence type="predicted"/>
<dbReference type="PANTHER" id="PTHR35046:SF9">
    <property type="entry name" value="RNA-DIRECTED DNA POLYMERASE"/>
    <property type="match status" value="1"/>
</dbReference>
<dbReference type="PANTHER" id="PTHR35046">
    <property type="entry name" value="ZINC KNUCKLE (CCHC-TYPE) FAMILY PROTEIN"/>
    <property type="match status" value="1"/>
</dbReference>
<organism evidence="1 2">
    <name type="scientific">Punica granatum</name>
    <name type="common">Pomegranate</name>
    <dbReference type="NCBI Taxonomy" id="22663"/>
    <lineage>
        <taxon>Eukaryota</taxon>
        <taxon>Viridiplantae</taxon>
        <taxon>Streptophyta</taxon>
        <taxon>Embryophyta</taxon>
        <taxon>Tracheophyta</taxon>
        <taxon>Spermatophyta</taxon>
        <taxon>Magnoliopsida</taxon>
        <taxon>eudicotyledons</taxon>
        <taxon>Gunneridae</taxon>
        <taxon>Pentapetalae</taxon>
        <taxon>rosids</taxon>
        <taxon>malvids</taxon>
        <taxon>Myrtales</taxon>
        <taxon>Lythraceae</taxon>
        <taxon>Punica</taxon>
    </lineage>
</organism>
<evidence type="ECO:0000313" key="1">
    <source>
        <dbReference type="EMBL" id="PKI44504.1"/>
    </source>
</evidence>
<protein>
    <submittedName>
        <fullName evidence="1">Uncharacterized protein</fullName>
    </submittedName>
</protein>
<dbReference type="EMBL" id="PGOL01002876">
    <property type="protein sequence ID" value="PKI44504.1"/>
    <property type="molecule type" value="Genomic_DNA"/>
</dbReference>
<name>A0A2I0IKH5_PUNGR</name>
<sequence length="227" mass="25972">MEVAMIRANVEEDWEATMARFLAGLNREIQNAIELQHYVELEDMVHMAIKIENQFMRRGNTRASQSSSTSTWKSNQGHIASQCPNKRVMVMRDNGDIVTETKDSDTDDIPPLENVPEEEYLAPDALTLVARRALSLQTKGVEEVQWENIFHTMCYIKDNVCSVIIYGGSCTNVASTTMLEKLGLPMLKHPRPYELQWLNDSGEIRVNKQEYEDFFPEETPHGLPPIR</sequence>
<dbReference type="Proteomes" id="UP000233551">
    <property type="component" value="Unassembled WGS sequence"/>
</dbReference>
<gene>
    <name evidence="1" type="ORF">CRG98_035091</name>
</gene>
<accession>A0A2I0IKH5</accession>
<keyword evidence="2" id="KW-1185">Reference proteome</keyword>